<dbReference type="RefSeq" id="WP_255227925.1">
    <property type="nucleotide sequence ID" value="NZ_JAJEKE010000011.1"/>
</dbReference>
<keyword evidence="5 13" id="KW-0812">Transmembrane</keyword>
<evidence type="ECO:0000256" key="10">
    <source>
        <dbReference type="ARBA" id="ARBA00023209"/>
    </source>
</evidence>
<dbReference type="InterPro" id="IPR001736">
    <property type="entry name" value="PLipase_D/transphosphatidylase"/>
</dbReference>
<dbReference type="InterPro" id="IPR027379">
    <property type="entry name" value="CLS_N"/>
</dbReference>
<accession>A0ABT1NIJ2</accession>
<keyword evidence="16" id="KW-1185">Reference proteome</keyword>
<evidence type="ECO:0000256" key="1">
    <source>
        <dbReference type="ARBA" id="ARBA00004651"/>
    </source>
</evidence>
<evidence type="ECO:0000256" key="6">
    <source>
        <dbReference type="ARBA" id="ARBA00022737"/>
    </source>
</evidence>
<keyword evidence="10" id="KW-0594">Phospholipid biosynthesis</keyword>
<dbReference type="EMBL" id="JAJEKE010000011">
    <property type="protein sequence ID" value="MCQ1530404.1"/>
    <property type="molecule type" value="Genomic_DNA"/>
</dbReference>
<dbReference type="PANTHER" id="PTHR21248">
    <property type="entry name" value="CARDIOLIPIN SYNTHASE"/>
    <property type="match status" value="1"/>
</dbReference>
<feature type="domain" description="PLD phosphodiesterase" evidence="14">
    <location>
        <begin position="244"/>
        <end position="271"/>
    </location>
</feature>
<evidence type="ECO:0000256" key="12">
    <source>
        <dbReference type="NCBIfam" id="TIGR04265"/>
    </source>
</evidence>
<dbReference type="PANTHER" id="PTHR21248:SF22">
    <property type="entry name" value="PHOSPHOLIPASE D"/>
    <property type="match status" value="1"/>
</dbReference>
<dbReference type="SUPFAM" id="SSF56024">
    <property type="entry name" value="Phospholipase D/nuclease"/>
    <property type="match status" value="2"/>
</dbReference>
<evidence type="ECO:0000259" key="14">
    <source>
        <dbReference type="PROSITE" id="PS50035"/>
    </source>
</evidence>
<reference evidence="15 16" key="1">
    <citation type="submission" date="2021-10" db="EMBL/GenBank/DDBJ databases">
        <title>Lutispora strain m25 sp. nov., a thermophilic, non-spore-forming bacterium isolated from a lab-scale methanogenic bioreactor digesting anaerobic sludge.</title>
        <authorList>
            <person name="El Houari A."/>
            <person name="Mcdonald J."/>
        </authorList>
    </citation>
    <scope>NUCLEOTIDE SEQUENCE [LARGE SCALE GENOMIC DNA]</scope>
    <source>
        <strain evidence="16">m25</strain>
    </source>
</reference>
<evidence type="ECO:0000256" key="4">
    <source>
        <dbReference type="ARBA" id="ARBA00022679"/>
    </source>
</evidence>
<keyword evidence="4" id="KW-0808">Transferase</keyword>
<evidence type="ECO:0000256" key="11">
    <source>
        <dbReference type="ARBA" id="ARBA00023264"/>
    </source>
</evidence>
<feature type="transmembrane region" description="Helical" evidence="13">
    <location>
        <begin position="68"/>
        <end position="86"/>
    </location>
</feature>
<feature type="domain" description="PLD phosphodiesterase" evidence="14">
    <location>
        <begin position="424"/>
        <end position="451"/>
    </location>
</feature>
<dbReference type="Pfam" id="PF13396">
    <property type="entry name" value="PLDc_N"/>
    <property type="match status" value="1"/>
</dbReference>
<gene>
    <name evidence="15" type="primary">cls</name>
    <name evidence="15" type="ORF">LJD61_12695</name>
</gene>
<proteinExistence type="predicted"/>
<dbReference type="CDD" id="cd09160">
    <property type="entry name" value="PLDc_SMU_988_like_2"/>
    <property type="match status" value="1"/>
</dbReference>
<dbReference type="Proteomes" id="UP001651880">
    <property type="component" value="Unassembled WGS sequence"/>
</dbReference>
<evidence type="ECO:0000256" key="3">
    <source>
        <dbReference type="ARBA" id="ARBA00022516"/>
    </source>
</evidence>
<dbReference type="EC" id="2.7.8.-" evidence="12"/>
<name>A0ABT1NIJ2_9FIRM</name>
<keyword evidence="8" id="KW-0443">Lipid metabolism</keyword>
<dbReference type="Pfam" id="PF13091">
    <property type="entry name" value="PLDc_2"/>
    <property type="match status" value="2"/>
</dbReference>
<evidence type="ECO:0000256" key="7">
    <source>
        <dbReference type="ARBA" id="ARBA00022989"/>
    </source>
</evidence>
<dbReference type="PROSITE" id="PS50035">
    <property type="entry name" value="PLD"/>
    <property type="match status" value="2"/>
</dbReference>
<keyword evidence="11" id="KW-1208">Phospholipid metabolism</keyword>
<evidence type="ECO:0000256" key="9">
    <source>
        <dbReference type="ARBA" id="ARBA00023136"/>
    </source>
</evidence>
<dbReference type="InterPro" id="IPR025202">
    <property type="entry name" value="PLD-like_dom"/>
</dbReference>
<evidence type="ECO:0000256" key="5">
    <source>
        <dbReference type="ARBA" id="ARBA00022692"/>
    </source>
</evidence>
<organism evidence="15 16">
    <name type="scientific">Lutispora saccharofermentans</name>
    <dbReference type="NCBI Taxonomy" id="3024236"/>
    <lineage>
        <taxon>Bacteria</taxon>
        <taxon>Bacillati</taxon>
        <taxon>Bacillota</taxon>
        <taxon>Clostridia</taxon>
        <taxon>Lutisporales</taxon>
        <taxon>Lutisporaceae</taxon>
        <taxon>Lutispora</taxon>
    </lineage>
</organism>
<keyword evidence="6" id="KW-0677">Repeat</keyword>
<feature type="transmembrane region" description="Helical" evidence="13">
    <location>
        <begin position="38"/>
        <end position="56"/>
    </location>
</feature>
<dbReference type="Gene3D" id="3.30.870.10">
    <property type="entry name" value="Endonuclease Chain A"/>
    <property type="match status" value="2"/>
</dbReference>
<dbReference type="SMART" id="SM00155">
    <property type="entry name" value="PLDc"/>
    <property type="match status" value="2"/>
</dbReference>
<evidence type="ECO:0000256" key="13">
    <source>
        <dbReference type="SAM" id="Phobius"/>
    </source>
</evidence>
<sequence length="511" mass="59493">MKFIKKFLFHRVAFVFFAISMQLLVLIGTIIRFKDYFAFFYGASLVISMIAVLWIINNNDNPVYKMAWIIPIMLFPIFGGLFYIFFGRNKLSKRTRRRMKFIEDKTRGVLSPKEHLLDEILLGNENAANQSRYIQNYAYYPPYKNTITEYLPIGEIKFERLKEELKKAKHYIFLEYFIIEEGVMWNSILEILAEKASEGVDVRVIYDDAGCLFKLPYGYDKKLEELGIKCCVFNPLIPILSPRLNNRDHRKIAVIDGYVGFTGGINLADEYINVNEKYGHWKDAAVMLKGEAVWSLTVMFLSMWDYLRGMDEDFNEHKKNIPIGVEIEENGYVQPFADSPLDDEPVGEIIYLNLINKAKKYVYIMTPYLIIDNEMVTALSTAAKGGVDVRIITPHCPDKWYVHEVTRSYYKNLIESGVKIYEYTPGFVHAKTYIVDDEYAVVGTINMDYRSLFLHFECGVWLYKSSCIRDMKNDFINTLKVCQEITTSDFESIKWHKALLSSLLRVFAPLM</sequence>
<keyword evidence="3" id="KW-0444">Lipid biosynthesis</keyword>
<dbReference type="CDD" id="cd09154">
    <property type="entry name" value="PLDc_SMU_988_like_1"/>
    <property type="match status" value="1"/>
</dbReference>
<evidence type="ECO:0000313" key="16">
    <source>
        <dbReference type="Proteomes" id="UP001651880"/>
    </source>
</evidence>
<dbReference type="NCBIfam" id="TIGR04265">
    <property type="entry name" value="bac_cardiolipin"/>
    <property type="match status" value="1"/>
</dbReference>
<evidence type="ECO:0000256" key="2">
    <source>
        <dbReference type="ARBA" id="ARBA00022475"/>
    </source>
</evidence>
<evidence type="ECO:0000256" key="8">
    <source>
        <dbReference type="ARBA" id="ARBA00023098"/>
    </source>
</evidence>
<feature type="transmembrane region" description="Helical" evidence="13">
    <location>
        <begin position="12"/>
        <end position="31"/>
    </location>
</feature>
<comment type="caution">
    <text evidence="15">The sequence shown here is derived from an EMBL/GenBank/DDBJ whole genome shotgun (WGS) entry which is preliminary data.</text>
</comment>
<comment type="subcellular location">
    <subcellularLocation>
        <location evidence="1">Cell membrane</location>
        <topology evidence="1">Multi-pass membrane protein</topology>
    </subcellularLocation>
</comment>
<keyword evidence="2" id="KW-1003">Cell membrane</keyword>
<keyword evidence="7 13" id="KW-1133">Transmembrane helix</keyword>
<dbReference type="InterPro" id="IPR022924">
    <property type="entry name" value="Cardiolipin_synthase"/>
</dbReference>
<evidence type="ECO:0000313" key="15">
    <source>
        <dbReference type="EMBL" id="MCQ1530404.1"/>
    </source>
</evidence>
<keyword evidence="9 13" id="KW-0472">Membrane</keyword>
<protein>
    <recommendedName>
        <fullName evidence="12">Cardiolipin synthase</fullName>
        <ecNumber evidence="12">2.7.8.-</ecNumber>
    </recommendedName>
</protein>